<dbReference type="Gene3D" id="3.20.20.100">
    <property type="entry name" value="NADP-dependent oxidoreductase domain"/>
    <property type="match status" value="1"/>
</dbReference>
<dbReference type="GO" id="GO:0005737">
    <property type="term" value="C:cytoplasm"/>
    <property type="evidence" value="ECO:0007669"/>
    <property type="project" value="TreeGrafter"/>
</dbReference>
<proteinExistence type="predicted"/>
<keyword evidence="1" id="KW-0560">Oxidoreductase</keyword>
<dbReference type="SUPFAM" id="SSF51430">
    <property type="entry name" value="NAD(P)-linked oxidoreductase"/>
    <property type="match status" value="1"/>
</dbReference>
<keyword evidence="4" id="KW-1185">Reference proteome</keyword>
<feature type="domain" description="NADP-dependent oxidoreductase" evidence="2">
    <location>
        <begin position="21"/>
        <end position="320"/>
    </location>
</feature>
<evidence type="ECO:0000256" key="1">
    <source>
        <dbReference type="ARBA" id="ARBA00023002"/>
    </source>
</evidence>
<dbReference type="InterPro" id="IPR050791">
    <property type="entry name" value="Aldo-Keto_reductase"/>
</dbReference>
<comment type="caution">
    <text evidence="3">The sequence shown here is derived from an EMBL/GenBank/DDBJ whole genome shotgun (WGS) entry which is preliminary data.</text>
</comment>
<evidence type="ECO:0000313" key="3">
    <source>
        <dbReference type="EMBL" id="KAH6884519.1"/>
    </source>
</evidence>
<evidence type="ECO:0000313" key="4">
    <source>
        <dbReference type="Proteomes" id="UP000777438"/>
    </source>
</evidence>
<reference evidence="3 4" key="1">
    <citation type="journal article" date="2021" name="Nat. Commun.">
        <title>Genetic determinants of endophytism in the Arabidopsis root mycobiome.</title>
        <authorList>
            <person name="Mesny F."/>
            <person name="Miyauchi S."/>
            <person name="Thiergart T."/>
            <person name="Pickel B."/>
            <person name="Atanasova L."/>
            <person name="Karlsson M."/>
            <person name="Huettel B."/>
            <person name="Barry K.W."/>
            <person name="Haridas S."/>
            <person name="Chen C."/>
            <person name="Bauer D."/>
            <person name="Andreopoulos W."/>
            <person name="Pangilinan J."/>
            <person name="LaButti K."/>
            <person name="Riley R."/>
            <person name="Lipzen A."/>
            <person name="Clum A."/>
            <person name="Drula E."/>
            <person name="Henrissat B."/>
            <person name="Kohler A."/>
            <person name="Grigoriev I.V."/>
            <person name="Martin F.M."/>
            <person name="Hacquard S."/>
        </authorList>
    </citation>
    <scope>NUCLEOTIDE SEQUENCE [LARGE SCALE GENOMIC DNA]</scope>
    <source>
        <strain evidence="3 4">MPI-CAGE-CH-0241</strain>
    </source>
</reference>
<dbReference type="Proteomes" id="UP000777438">
    <property type="component" value="Unassembled WGS sequence"/>
</dbReference>
<protein>
    <submittedName>
        <fullName evidence="3">Aldo/keto reductase-like protein</fullName>
    </submittedName>
</protein>
<dbReference type="GO" id="GO:0016491">
    <property type="term" value="F:oxidoreductase activity"/>
    <property type="evidence" value="ECO:0007669"/>
    <property type="project" value="UniProtKB-KW"/>
</dbReference>
<dbReference type="PANTHER" id="PTHR43625:SF40">
    <property type="entry name" value="ALDO-KETO REDUCTASE YAKC [NADP(+)]"/>
    <property type="match status" value="1"/>
</dbReference>
<dbReference type="EMBL" id="JAGPYM010000020">
    <property type="protein sequence ID" value="KAH6884519.1"/>
    <property type="molecule type" value="Genomic_DNA"/>
</dbReference>
<sequence>MSTPRKTPTRQLGKDGPQVPRLGFGLMGLSVAYGTPPPDEERLKVLDRAWELGATFWDSAAAYGDNEALIGKWFKLHPERRNDIFLATKFGLSWKMENGGFTTMIDSSPETCRESCEKSLRVLGVDSIDLFYVHRFDSVTPVEKTMEALAQLKKEGKIKNIGFSECSSDTVRRGYAVHPISAVQIEYNPWSLEIEDESGTNLKDTCRELGVAIVTYSPLGRGFLTGRYQSIDDLPETDNRRLMPRFFPENFSKNVDLVKIFEDLAAKKGCAPSQVVLAWIMAQGPDFFPIPGTKNIKYLEQNMGALDVQVSSDEDAYIRATLSSLGGASGSRTLGVSNAYADTPALSFV</sequence>
<name>A0A9P9APG7_9HYPO</name>
<gene>
    <name evidence="3" type="ORF">B0T10DRAFT_131495</name>
</gene>
<accession>A0A9P9APG7</accession>
<dbReference type="OrthoDB" id="37537at2759"/>
<dbReference type="PANTHER" id="PTHR43625">
    <property type="entry name" value="AFLATOXIN B1 ALDEHYDE REDUCTASE"/>
    <property type="match status" value="1"/>
</dbReference>
<dbReference type="Pfam" id="PF00248">
    <property type="entry name" value="Aldo_ket_red"/>
    <property type="match status" value="1"/>
</dbReference>
<organism evidence="3 4">
    <name type="scientific">Thelonectria olida</name>
    <dbReference type="NCBI Taxonomy" id="1576542"/>
    <lineage>
        <taxon>Eukaryota</taxon>
        <taxon>Fungi</taxon>
        <taxon>Dikarya</taxon>
        <taxon>Ascomycota</taxon>
        <taxon>Pezizomycotina</taxon>
        <taxon>Sordariomycetes</taxon>
        <taxon>Hypocreomycetidae</taxon>
        <taxon>Hypocreales</taxon>
        <taxon>Nectriaceae</taxon>
        <taxon>Thelonectria</taxon>
    </lineage>
</organism>
<dbReference type="AlphaFoldDB" id="A0A9P9APG7"/>
<dbReference type="InterPro" id="IPR023210">
    <property type="entry name" value="NADP_OxRdtase_dom"/>
</dbReference>
<dbReference type="InterPro" id="IPR036812">
    <property type="entry name" value="NAD(P)_OxRdtase_dom_sf"/>
</dbReference>
<evidence type="ECO:0000259" key="2">
    <source>
        <dbReference type="Pfam" id="PF00248"/>
    </source>
</evidence>